<name>A0A9X0APF3_9HELO</name>
<dbReference type="EMBL" id="JAPEIS010000005">
    <property type="protein sequence ID" value="KAJ8066522.1"/>
    <property type="molecule type" value="Genomic_DNA"/>
</dbReference>
<dbReference type="AlphaFoldDB" id="A0A9X0APF3"/>
<feature type="compositionally biased region" description="Polar residues" evidence="1">
    <location>
        <begin position="246"/>
        <end position="260"/>
    </location>
</feature>
<evidence type="ECO:0000256" key="1">
    <source>
        <dbReference type="SAM" id="MobiDB-lite"/>
    </source>
</evidence>
<organism evidence="2 3">
    <name type="scientific">Sclerotinia nivalis</name>
    <dbReference type="NCBI Taxonomy" id="352851"/>
    <lineage>
        <taxon>Eukaryota</taxon>
        <taxon>Fungi</taxon>
        <taxon>Dikarya</taxon>
        <taxon>Ascomycota</taxon>
        <taxon>Pezizomycotina</taxon>
        <taxon>Leotiomycetes</taxon>
        <taxon>Helotiales</taxon>
        <taxon>Sclerotiniaceae</taxon>
        <taxon>Sclerotinia</taxon>
    </lineage>
</organism>
<evidence type="ECO:0000313" key="3">
    <source>
        <dbReference type="Proteomes" id="UP001152300"/>
    </source>
</evidence>
<reference evidence="2" key="1">
    <citation type="submission" date="2022-11" db="EMBL/GenBank/DDBJ databases">
        <title>Genome Resource of Sclerotinia nivalis Strain SnTB1, a Plant Pathogen Isolated from American Ginseng.</title>
        <authorList>
            <person name="Fan S."/>
        </authorList>
    </citation>
    <scope>NUCLEOTIDE SEQUENCE</scope>
    <source>
        <strain evidence="2">SnTB1</strain>
    </source>
</reference>
<evidence type="ECO:0000313" key="2">
    <source>
        <dbReference type="EMBL" id="KAJ8066522.1"/>
    </source>
</evidence>
<accession>A0A9X0APF3</accession>
<protein>
    <submittedName>
        <fullName evidence="2">Uncharacterized protein</fullName>
    </submittedName>
</protein>
<keyword evidence="3" id="KW-1185">Reference proteome</keyword>
<proteinExistence type="predicted"/>
<dbReference type="Proteomes" id="UP001152300">
    <property type="component" value="Unassembled WGS sequence"/>
</dbReference>
<feature type="compositionally biased region" description="Polar residues" evidence="1">
    <location>
        <begin position="215"/>
        <end position="228"/>
    </location>
</feature>
<sequence length="260" mass="29718">MSATNTPIKGTSGRKLKVWEIGAQAPFDINKNMNDFLKHIEDEPLGPGLTAIADQLSQMYEANDNEARQFTHTLQRRFQKECDGYDTDTAKFMEELASGLQARIGSLEKGKPIPEDWAQQMEDWHNNQFSVIRHTFERRKRKVTTVLGTKDSQAEKDRRAMFINQEQTLLSIFWEIKRSIDSKERTFDEVTSTLELQTPAKITTTGFATDPRATLPSTDTRSVSTPNRQMPACPVPTHSNKRQRTTDNYDSTESPESWDN</sequence>
<gene>
    <name evidence="2" type="ORF">OCU04_005580</name>
</gene>
<dbReference type="OrthoDB" id="3515628at2759"/>
<feature type="region of interest" description="Disordered" evidence="1">
    <location>
        <begin position="202"/>
        <end position="260"/>
    </location>
</feature>
<comment type="caution">
    <text evidence="2">The sequence shown here is derived from an EMBL/GenBank/DDBJ whole genome shotgun (WGS) entry which is preliminary data.</text>
</comment>